<dbReference type="AlphaFoldDB" id="A0A1W0A2N7"/>
<dbReference type="OrthoDB" id="79777at2759"/>
<keyword evidence="2" id="KW-0812">Transmembrane</keyword>
<feature type="region of interest" description="Disordered" evidence="1">
    <location>
        <begin position="82"/>
        <end position="162"/>
    </location>
</feature>
<dbReference type="EMBL" id="JNBS01000601">
    <property type="protein sequence ID" value="OQS04525.1"/>
    <property type="molecule type" value="Genomic_DNA"/>
</dbReference>
<feature type="region of interest" description="Disordered" evidence="1">
    <location>
        <begin position="310"/>
        <end position="369"/>
    </location>
</feature>
<evidence type="ECO:0000256" key="1">
    <source>
        <dbReference type="SAM" id="MobiDB-lite"/>
    </source>
</evidence>
<keyword evidence="2" id="KW-1133">Transmembrane helix</keyword>
<feature type="compositionally biased region" description="Polar residues" evidence="1">
    <location>
        <begin position="133"/>
        <end position="145"/>
    </location>
</feature>
<keyword evidence="2" id="KW-0472">Membrane</keyword>
<feature type="compositionally biased region" description="Low complexity" evidence="1">
    <location>
        <begin position="146"/>
        <end position="162"/>
    </location>
</feature>
<accession>A0A1W0A2N7</accession>
<keyword evidence="3" id="KW-0732">Signal</keyword>
<protein>
    <recommendedName>
        <fullName evidence="6">Secreted protein</fullName>
    </recommendedName>
</protein>
<reference evidence="4 5" key="1">
    <citation type="journal article" date="2014" name="Genome Biol. Evol.">
        <title>The secreted proteins of Achlya hypogyna and Thraustotheca clavata identify the ancestral oomycete secretome and reveal gene acquisitions by horizontal gene transfer.</title>
        <authorList>
            <person name="Misner I."/>
            <person name="Blouin N."/>
            <person name="Leonard G."/>
            <person name="Richards T.A."/>
            <person name="Lane C.E."/>
        </authorList>
    </citation>
    <scope>NUCLEOTIDE SEQUENCE [LARGE SCALE GENOMIC DNA]</scope>
    <source>
        <strain evidence="4 5">ATCC 34112</strain>
    </source>
</reference>
<evidence type="ECO:0000256" key="3">
    <source>
        <dbReference type="SAM" id="SignalP"/>
    </source>
</evidence>
<feature type="region of interest" description="Disordered" evidence="1">
    <location>
        <begin position="195"/>
        <end position="224"/>
    </location>
</feature>
<comment type="caution">
    <text evidence="4">The sequence shown here is derived from an EMBL/GenBank/DDBJ whole genome shotgun (WGS) entry which is preliminary data.</text>
</comment>
<evidence type="ECO:0000313" key="5">
    <source>
        <dbReference type="Proteomes" id="UP000243217"/>
    </source>
</evidence>
<keyword evidence="5" id="KW-1185">Reference proteome</keyword>
<gene>
    <name evidence="4" type="ORF">THRCLA_03246</name>
</gene>
<evidence type="ECO:0000313" key="4">
    <source>
        <dbReference type="EMBL" id="OQS04525.1"/>
    </source>
</evidence>
<sequence length="369" mass="38716">MKLLVLVACLLSLHAVQASSTPAICKNKKCLTSSGDTCDRATSTCGKCLSLSSSGDVKCKDTYLLDLCVSSTNCGEWSASLSSSGSGSGSSSGSSKNTTTKTPVPTQSTQPTQLPQPTQPTQAPPQTQSPKTNSPAPKSTEDISQNNTTAPATAGPSSSSSSTNWALYGGIGGAVVLLAIVAIVCCCIRKKRRDEDDDDITPVYSSKSNQVPQTTYAQTSTTTAPPPVVVVTEPTQAPTYSIPVDQSFQLPITPRSSSSNASLPRTSGMSGYEVQSNPLVNFISRAAVEESTANYRQNIAQKFNDLENFNEGVGSDSESEPSLNSMKRESNESFTNESFNNSEGSGDSFVATRGDNDRAANETTCSVEF</sequence>
<feature type="transmembrane region" description="Helical" evidence="2">
    <location>
        <begin position="165"/>
        <end position="188"/>
    </location>
</feature>
<evidence type="ECO:0008006" key="6">
    <source>
        <dbReference type="Google" id="ProtNLM"/>
    </source>
</evidence>
<feature type="signal peptide" evidence="3">
    <location>
        <begin position="1"/>
        <end position="18"/>
    </location>
</feature>
<feature type="compositionally biased region" description="Low complexity" evidence="1">
    <location>
        <begin position="82"/>
        <end position="132"/>
    </location>
</feature>
<feature type="compositionally biased region" description="Low complexity" evidence="1">
    <location>
        <begin position="211"/>
        <end position="224"/>
    </location>
</feature>
<proteinExistence type="predicted"/>
<dbReference type="Proteomes" id="UP000243217">
    <property type="component" value="Unassembled WGS sequence"/>
</dbReference>
<organism evidence="4 5">
    <name type="scientific">Thraustotheca clavata</name>
    <dbReference type="NCBI Taxonomy" id="74557"/>
    <lineage>
        <taxon>Eukaryota</taxon>
        <taxon>Sar</taxon>
        <taxon>Stramenopiles</taxon>
        <taxon>Oomycota</taxon>
        <taxon>Saprolegniomycetes</taxon>
        <taxon>Saprolegniales</taxon>
        <taxon>Achlyaceae</taxon>
        <taxon>Thraustotheca</taxon>
    </lineage>
</organism>
<name>A0A1W0A2N7_9STRA</name>
<feature type="region of interest" description="Disordered" evidence="1">
    <location>
        <begin position="251"/>
        <end position="271"/>
    </location>
</feature>
<feature type="chain" id="PRO_5013184414" description="Secreted protein" evidence="3">
    <location>
        <begin position="19"/>
        <end position="369"/>
    </location>
</feature>
<evidence type="ECO:0000256" key="2">
    <source>
        <dbReference type="SAM" id="Phobius"/>
    </source>
</evidence>
<feature type="compositionally biased region" description="Low complexity" evidence="1">
    <location>
        <begin position="332"/>
        <end position="343"/>
    </location>
</feature>